<dbReference type="AlphaFoldDB" id="A0AAU9D937"/>
<evidence type="ECO:0000313" key="3">
    <source>
        <dbReference type="Proteomes" id="UP001348817"/>
    </source>
</evidence>
<organism evidence="2 3">
    <name type="scientific">Fulvitalea axinellae</name>
    <dbReference type="NCBI Taxonomy" id="1182444"/>
    <lineage>
        <taxon>Bacteria</taxon>
        <taxon>Pseudomonadati</taxon>
        <taxon>Bacteroidota</taxon>
        <taxon>Cytophagia</taxon>
        <taxon>Cytophagales</taxon>
        <taxon>Persicobacteraceae</taxon>
        <taxon>Fulvitalea</taxon>
    </lineage>
</organism>
<accession>A0AAU9D937</accession>
<evidence type="ECO:0000256" key="1">
    <source>
        <dbReference type="SAM" id="Phobius"/>
    </source>
</evidence>
<keyword evidence="1" id="KW-1133">Transmembrane helix</keyword>
<keyword evidence="3" id="KW-1185">Reference proteome</keyword>
<keyword evidence="1" id="KW-0472">Membrane</keyword>
<feature type="transmembrane region" description="Helical" evidence="1">
    <location>
        <begin position="7"/>
        <end position="31"/>
    </location>
</feature>
<dbReference type="KEGG" id="fax:FUAX_12220"/>
<protein>
    <submittedName>
        <fullName evidence="2">Uncharacterized protein</fullName>
    </submittedName>
</protein>
<keyword evidence="1" id="KW-0812">Transmembrane</keyword>
<proteinExistence type="predicted"/>
<gene>
    <name evidence="2" type="ORF">FUAX_12220</name>
</gene>
<dbReference type="Gene3D" id="3.30.1380.10">
    <property type="match status" value="1"/>
</dbReference>
<name>A0AAU9D937_9BACT</name>
<dbReference type="EMBL" id="AP025314">
    <property type="protein sequence ID" value="BDD08790.1"/>
    <property type="molecule type" value="Genomic_DNA"/>
</dbReference>
<dbReference type="Proteomes" id="UP001348817">
    <property type="component" value="Chromosome"/>
</dbReference>
<sequence length="274" mass="31251">MRKALSFVVSAFIFIALTIITQIGGIVYLLAKAVTATFPFFKTKPKLWTACVFLAIYLSATFLIVPKLAPVFGRKPLPISRDGNLIPLNRLTVLLNRHYVSSRLSKEIHTVANRFSKKHPDLSVTYLEANFPFWDGFPLLPHLSHNDGNKLDLAFIYKDINSGKLLSGESPAWLGYGIYEEPQKGEFHQARACAKKGFFQYDLLGRFTFSAERKMEMDQDKTENLIRELLNSKAIKKIFIEPHLKSRLGLGQEKKVRFHGCHAVRHDDHIHLQL</sequence>
<feature type="transmembrane region" description="Helical" evidence="1">
    <location>
        <begin position="47"/>
        <end position="65"/>
    </location>
</feature>
<reference evidence="2 3" key="1">
    <citation type="submission" date="2021-12" db="EMBL/GenBank/DDBJ databases">
        <title>Genome sequencing of bacteria with rrn-lacking chromosome and rrn-plasmid.</title>
        <authorList>
            <person name="Anda M."/>
            <person name="Iwasaki W."/>
        </authorList>
    </citation>
    <scope>NUCLEOTIDE SEQUENCE [LARGE SCALE GENOMIC DNA]</scope>
    <source>
        <strain evidence="2 3">DSM 100852</strain>
    </source>
</reference>
<evidence type="ECO:0000313" key="2">
    <source>
        <dbReference type="EMBL" id="BDD08790.1"/>
    </source>
</evidence>
<dbReference type="RefSeq" id="WP_338394025.1">
    <property type="nucleotide sequence ID" value="NZ_AP025314.1"/>
</dbReference>
<dbReference type="InterPro" id="IPR009045">
    <property type="entry name" value="Zn_M74/Hedgehog-like"/>
</dbReference>